<evidence type="ECO:0000313" key="8">
    <source>
        <dbReference type="EMBL" id="EPR79808.1"/>
    </source>
</evidence>
<sequence length="475" mass="54003">MFLFLTSIYCSANYIVMYKEPDNKSDVNEKILYEDNYTHIMNEYKDEVIIKNKMRNGFIAIFNENTKKKLEKDSKIAIIEKDAKINIAYKNSSPIDIAMPFEIFENSKKDNPKKYFTKNSFYYQKNAPWGISRIVNGKNFKHKESYVYPENAGKMVDVYIIDTGIEINHPEFQDRARLGINLVEGSVDTDEHGHGTHCAGVIGGKNTGIAKYVNLVAIKALDKNGAGLISRLMLGLDYVIQEHELKRHLLEEEKNIGQISSNILDTRKKRTYLKKIFKKLRKNYNKNYKHHQSEEPINKHSVINMSVGGGKSAILDYAIQYATKQGIHFSVAAGNDHKNACAYSPGSSKKALTVGATTRNDKVAFFSNYGECVKIFAPGVNISSSWIKNSYKIASGTSMAAPHVTGIMAVYLTFDNYKPNELMEQIKKDAYSVVEDTEDKTLLSQTWPFNLVFKNEKKYPLVSLKPLLMRLKKNK</sequence>
<keyword evidence="4 5" id="KW-0720">Serine protease</keyword>
<dbReference type="InterPro" id="IPR022398">
    <property type="entry name" value="Peptidase_S8_His-AS"/>
</dbReference>
<feature type="active site" description="Charge relay system" evidence="5">
    <location>
        <position position="162"/>
    </location>
</feature>
<dbReference type="OrthoDB" id="206201at2759"/>
<feature type="active site" description="Charge relay system" evidence="5">
    <location>
        <position position="194"/>
    </location>
</feature>
<dbReference type="InterPro" id="IPR050131">
    <property type="entry name" value="Peptidase_S8_subtilisin-like"/>
</dbReference>
<dbReference type="OMA" id="NEHEDAC"/>
<dbReference type="PROSITE" id="PS00136">
    <property type="entry name" value="SUBTILASE_ASP"/>
    <property type="match status" value="1"/>
</dbReference>
<dbReference type="PROSITE" id="PS00137">
    <property type="entry name" value="SUBTILASE_HIS"/>
    <property type="match status" value="1"/>
</dbReference>
<dbReference type="VEuPathDB" id="MicrosporidiaDB:SLOPH_1911"/>
<dbReference type="GO" id="GO:0004252">
    <property type="term" value="F:serine-type endopeptidase activity"/>
    <property type="evidence" value="ECO:0007669"/>
    <property type="project" value="UniProtKB-UniRule"/>
</dbReference>
<evidence type="ECO:0000256" key="6">
    <source>
        <dbReference type="RuleBase" id="RU003355"/>
    </source>
</evidence>
<dbReference type="PROSITE" id="PS00138">
    <property type="entry name" value="SUBTILASE_SER"/>
    <property type="match status" value="1"/>
</dbReference>
<comment type="similarity">
    <text evidence="1 5 6">Belongs to the peptidase S8 family.</text>
</comment>
<dbReference type="InterPro" id="IPR023828">
    <property type="entry name" value="Peptidase_S8_Ser-AS"/>
</dbReference>
<dbReference type="STRING" id="1358809.S7XVA8"/>
<dbReference type="InterPro" id="IPR034193">
    <property type="entry name" value="PCSK9_ProteinaseK-like"/>
</dbReference>
<evidence type="ECO:0000313" key="9">
    <source>
        <dbReference type="Proteomes" id="UP000014978"/>
    </source>
</evidence>
<dbReference type="GO" id="GO:0005615">
    <property type="term" value="C:extracellular space"/>
    <property type="evidence" value="ECO:0007669"/>
    <property type="project" value="TreeGrafter"/>
</dbReference>
<evidence type="ECO:0000256" key="4">
    <source>
        <dbReference type="ARBA" id="ARBA00022825"/>
    </source>
</evidence>
<dbReference type="Proteomes" id="UP000014978">
    <property type="component" value="Unassembled WGS sequence"/>
</dbReference>
<reference evidence="9" key="1">
    <citation type="journal article" date="2013" name="PLoS Genet.">
        <title>The genome of Spraguea lophii and the basis of host-microsporidian interactions.</title>
        <authorList>
            <person name="Campbell S.E."/>
            <person name="Williams T.A."/>
            <person name="Yousuf A."/>
            <person name="Soanes D.M."/>
            <person name="Paszkiewicz K.H."/>
            <person name="Williams B.A.P."/>
        </authorList>
    </citation>
    <scope>NUCLEOTIDE SEQUENCE [LARGE SCALE GENOMIC DNA]</scope>
    <source>
        <strain evidence="9">42_110</strain>
    </source>
</reference>
<dbReference type="InParanoid" id="S7XVA8"/>
<keyword evidence="9" id="KW-1185">Reference proteome</keyword>
<evidence type="ECO:0000256" key="3">
    <source>
        <dbReference type="ARBA" id="ARBA00022801"/>
    </source>
</evidence>
<evidence type="ECO:0000256" key="5">
    <source>
        <dbReference type="PROSITE-ProRule" id="PRU01240"/>
    </source>
</evidence>
<dbReference type="PROSITE" id="PS51892">
    <property type="entry name" value="SUBTILASE"/>
    <property type="match status" value="1"/>
</dbReference>
<evidence type="ECO:0000256" key="2">
    <source>
        <dbReference type="ARBA" id="ARBA00022670"/>
    </source>
</evidence>
<dbReference type="Gene3D" id="3.40.50.200">
    <property type="entry name" value="Peptidase S8/S53 domain"/>
    <property type="match status" value="1"/>
</dbReference>
<dbReference type="InterPro" id="IPR000209">
    <property type="entry name" value="Peptidase_S8/S53_dom"/>
</dbReference>
<keyword evidence="2 5" id="KW-0645">Protease</keyword>
<dbReference type="InterPro" id="IPR036852">
    <property type="entry name" value="Peptidase_S8/S53_dom_sf"/>
</dbReference>
<dbReference type="InterPro" id="IPR015500">
    <property type="entry name" value="Peptidase_S8_subtilisin-rel"/>
</dbReference>
<dbReference type="InterPro" id="IPR023827">
    <property type="entry name" value="Peptidase_S8_Asp-AS"/>
</dbReference>
<organism evidence="8 9">
    <name type="scientific">Spraguea lophii (strain 42_110)</name>
    <name type="common">Microsporidian parasite</name>
    <dbReference type="NCBI Taxonomy" id="1358809"/>
    <lineage>
        <taxon>Eukaryota</taxon>
        <taxon>Fungi</taxon>
        <taxon>Fungi incertae sedis</taxon>
        <taxon>Microsporidia</taxon>
        <taxon>Spragueidae</taxon>
        <taxon>Spraguea</taxon>
    </lineage>
</organism>
<evidence type="ECO:0000256" key="1">
    <source>
        <dbReference type="ARBA" id="ARBA00011073"/>
    </source>
</evidence>
<dbReference type="EMBL" id="ATCN01000101">
    <property type="protein sequence ID" value="EPR79808.1"/>
    <property type="molecule type" value="Genomic_DNA"/>
</dbReference>
<dbReference type="FunCoup" id="S7XVA8">
    <property type="interactions" value="13"/>
</dbReference>
<name>S7XVA8_SPRLO</name>
<feature type="domain" description="Peptidase S8/S53" evidence="7">
    <location>
        <begin position="154"/>
        <end position="430"/>
    </location>
</feature>
<dbReference type="PANTHER" id="PTHR43806">
    <property type="entry name" value="PEPTIDASE S8"/>
    <property type="match status" value="1"/>
</dbReference>
<keyword evidence="3 5" id="KW-0378">Hydrolase</keyword>
<dbReference type="PRINTS" id="PR00723">
    <property type="entry name" value="SUBTILISIN"/>
</dbReference>
<proteinExistence type="inferred from homology"/>
<dbReference type="SUPFAM" id="SSF54897">
    <property type="entry name" value="Protease propeptides/inhibitors"/>
    <property type="match status" value="1"/>
</dbReference>
<dbReference type="CDD" id="cd04077">
    <property type="entry name" value="Peptidases_S8_PCSK9_ProteinaseK_like"/>
    <property type="match status" value="1"/>
</dbReference>
<dbReference type="Pfam" id="PF00082">
    <property type="entry name" value="Peptidase_S8"/>
    <property type="match status" value="1"/>
</dbReference>
<dbReference type="PANTHER" id="PTHR43806:SF11">
    <property type="entry name" value="CEREVISIN-RELATED"/>
    <property type="match status" value="1"/>
</dbReference>
<protein>
    <submittedName>
        <fullName evidence="8">Subtilisin-like serine protease</fullName>
    </submittedName>
</protein>
<evidence type="ECO:0000259" key="7">
    <source>
        <dbReference type="Pfam" id="PF00082"/>
    </source>
</evidence>
<comment type="caution">
    <text evidence="8">The sequence shown here is derived from an EMBL/GenBank/DDBJ whole genome shotgun (WGS) entry which is preliminary data.</text>
</comment>
<dbReference type="HOGENOM" id="CLU_011263_1_6_1"/>
<accession>S7XVA8</accession>
<gene>
    <name evidence="8" type="ORF">SLOPH_1911</name>
</gene>
<feature type="active site" description="Charge relay system" evidence="5">
    <location>
        <position position="398"/>
    </location>
</feature>
<dbReference type="GO" id="GO:0006508">
    <property type="term" value="P:proteolysis"/>
    <property type="evidence" value="ECO:0007669"/>
    <property type="project" value="UniProtKB-KW"/>
</dbReference>
<dbReference type="SUPFAM" id="SSF52743">
    <property type="entry name" value="Subtilisin-like"/>
    <property type="match status" value="1"/>
</dbReference>
<dbReference type="AlphaFoldDB" id="S7XVA8"/>